<proteinExistence type="predicted"/>
<dbReference type="EMBL" id="QTJU01000018">
    <property type="protein sequence ID" value="RFM25638.1"/>
    <property type="molecule type" value="Genomic_DNA"/>
</dbReference>
<accession>A0A3E1NCY7</accession>
<evidence type="ECO:0000313" key="1">
    <source>
        <dbReference type="EMBL" id="RFM25638.1"/>
    </source>
</evidence>
<dbReference type="Proteomes" id="UP000261284">
    <property type="component" value="Unassembled WGS sequence"/>
</dbReference>
<organism evidence="1 2">
    <name type="scientific">Deminuibacter soli</name>
    <dbReference type="NCBI Taxonomy" id="2291815"/>
    <lineage>
        <taxon>Bacteria</taxon>
        <taxon>Pseudomonadati</taxon>
        <taxon>Bacteroidota</taxon>
        <taxon>Chitinophagia</taxon>
        <taxon>Chitinophagales</taxon>
        <taxon>Chitinophagaceae</taxon>
        <taxon>Deminuibacter</taxon>
    </lineage>
</organism>
<name>A0A3E1NCY7_9BACT</name>
<dbReference type="RefSeq" id="WP_116849892.1">
    <property type="nucleotide sequence ID" value="NZ_QTJU01000018.1"/>
</dbReference>
<protein>
    <submittedName>
        <fullName evidence="1">Uncharacterized protein</fullName>
    </submittedName>
</protein>
<evidence type="ECO:0000313" key="2">
    <source>
        <dbReference type="Proteomes" id="UP000261284"/>
    </source>
</evidence>
<sequence>MEEKQVFELVTRIYGPLPSSLEPIRTAFGDGHEKWQELVVSLKDAGLRVLDDDYLDPMRSGARTLAIALYDDPYNQSRLVFHLSSLAPLYIYYFNESPHITREDEKSFLERHREALKKIDPIERPKAIKELLSVEYNVAFKESLFEAYNELSQAILAKLLKAVAQIYPNYILFNKALLFKPVPELKNDPLPAPTYFDLLFDETRRYLMQR</sequence>
<dbReference type="AlphaFoldDB" id="A0A3E1NCY7"/>
<comment type="caution">
    <text evidence="1">The sequence shown here is derived from an EMBL/GenBank/DDBJ whole genome shotgun (WGS) entry which is preliminary data.</text>
</comment>
<keyword evidence="2" id="KW-1185">Reference proteome</keyword>
<reference evidence="1 2" key="1">
    <citation type="submission" date="2018-08" db="EMBL/GenBank/DDBJ databases">
        <title>Chitinophagaceae sp. K23C18032701, a novel bacterium isolated from forest soil.</title>
        <authorList>
            <person name="Wang C."/>
        </authorList>
    </citation>
    <scope>NUCLEOTIDE SEQUENCE [LARGE SCALE GENOMIC DNA]</scope>
    <source>
        <strain evidence="1 2">K23C18032701</strain>
    </source>
</reference>
<gene>
    <name evidence="1" type="ORF">DXN05_24190</name>
</gene>